<evidence type="ECO:0000313" key="2">
    <source>
        <dbReference type="Proteomes" id="UP000179266"/>
    </source>
</evidence>
<dbReference type="EMBL" id="MGDD01000182">
    <property type="protein sequence ID" value="OGL45329.1"/>
    <property type="molecule type" value="Genomic_DNA"/>
</dbReference>
<sequence>MAVNKWIRSFFEYTYRNFAVDNSSSWQIGFRAYPKNTALDYVSASYNSEDGYAGKFQDIYLKSRVTLNSKLSFSSRLTVYLYSNKADDRVFLPAFSLDPAEAEILYERDRRDNSFSFYVSSQYNFTPRISALAGIDYSRTPYLNHDVRGVLKFTYRFWSPIIVKGGDAE</sequence>
<dbReference type="AlphaFoldDB" id="A0A1F7RUT2"/>
<proteinExistence type="predicted"/>
<evidence type="ECO:0000313" key="1">
    <source>
        <dbReference type="EMBL" id="OGL45329.1"/>
    </source>
</evidence>
<accession>A0A1F7RUT2</accession>
<gene>
    <name evidence="1" type="ORF">A2161_21645</name>
</gene>
<name>A0A1F7RUT2_9BACT</name>
<comment type="caution">
    <text evidence="1">The sequence shown here is derived from an EMBL/GenBank/DDBJ whole genome shotgun (WGS) entry which is preliminary data.</text>
</comment>
<reference evidence="1 2" key="1">
    <citation type="journal article" date="2016" name="Nat. Commun.">
        <title>Thousands of microbial genomes shed light on interconnected biogeochemical processes in an aquifer system.</title>
        <authorList>
            <person name="Anantharaman K."/>
            <person name="Brown C.T."/>
            <person name="Hug L.A."/>
            <person name="Sharon I."/>
            <person name="Castelle C.J."/>
            <person name="Probst A.J."/>
            <person name="Thomas B.C."/>
            <person name="Singh A."/>
            <person name="Wilkins M.J."/>
            <person name="Karaoz U."/>
            <person name="Brodie E.L."/>
            <person name="Williams K.H."/>
            <person name="Hubbard S.S."/>
            <person name="Banfield J.F."/>
        </authorList>
    </citation>
    <scope>NUCLEOTIDE SEQUENCE [LARGE SCALE GENOMIC DNA]</scope>
</reference>
<organism evidence="1 2">
    <name type="scientific">Candidatus Schekmanbacteria bacterium RBG_13_48_7</name>
    <dbReference type="NCBI Taxonomy" id="1817878"/>
    <lineage>
        <taxon>Bacteria</taxon>
        <taxon>Candidatus Schekmaniibacteriota</taxon>
    </lineage>
</organism>
<dbReference type="Proteomes" id="UP000179266">
    <property type="component" value="Unassembled WGS sequence"/>
</dbReference>
<protein>
    <submittedName>
        <fullName evidence="1">Uncharacterized protein</fullName>
    </submittedName>
</protein>